<dbReference type="Pfam" id="PF00400">
    <property type="entry name" value="WD40"/>
    <property type="match status" value="2"/>
</dbReference>
<reference evidence="6" key="3">
    <citation type="submission" date="2015-06" db="UniProtKB">
        <authorList>
            <consortium name="EnsemblMetazoa"/>
        </authorList>
    </citation>
    <scope>IDENTIFICATION</scope>
</reference>
<dbReference type="OMA" id="THTLRCH"/>
<dbReference type="AlphaFoldDB" id="T1G2U7"/>
<sequence>LTIPNDPHQFVSCGEDWTIRCFDLRVNQFCNHDHCNENLILKCKCPVTSMSLHPLKPFEIYAGCADNHIRVFDRRMIAGWSVGRLVSWLVSWLVGSFRPTSLSDGGRHRITSLQHNQHGDQLLASYSSEYVYLFDLKVLSSSSSLHQTSPRRNQRGGFSGMPIKKLRLRSDWSDTGPKSRPESQREASTSREAPNGQLGRWWSVGSLVVSWVVGGQLGRWWSVGSGSDCGHIFVWDKMNTRVVMTMEADSRVVNCLQPHPTMPVLASSGIDYDVKLWMPMLEEAAFDEDTCDELTYRNMMMLEETKGTVSIPANFVFRLLTSLRRGYDNDGNDNDDDGDVVVMMMMMTTMVMMIMMMMSAVMVMMNNDNNLNYRYHIWRIRLMP</sequence>
<dbReference type="eggNOG" id="KOG1334">
    <property type="taxonomic scope" value="Eukaryota"/>
</dbReference>
<dbReference type="InterPro" id="IPR001680">
    <property type="entry name" value="WD40_rpt"/>
</dbReference>
<dbReference type="SMART" id="SM00320">
    <property type="entry name" value="WD40"/>
    <property type="match status" value="3"/>
</dbReference>
<dbReference type="InterPro" id="IPR045151">
    <property type="entry name" value="DCAF8"/>
</dbReference>
<dbReference type="STRING" id="6412.T1G2U7"/>
<evidence type="ECO:0000313" key="7">
    <source>
        <dbReference type="Proteomes" id="UP000015101"/>
    </source>
</evidence>
<dbReference type="Gene3D" id="2.130.10.10">
    <property type="entry name" value="YVTN repeat-like/Quinoprotein amine dehydrogenase"/>
    <property type="match status" value="2"/>
</dbReference>
<feature type="region of interest" description="Disordered" evidence="3">
    <location>
        <begin position="170"/>
        <end position="194"/>
    </location>
</feature>
<dbReference type="Proteomes" id="UP000015101">
    <property type="component" value="Unassembled WGS sequence"/>
</dbReference>
<evidence type="ECO:0000313" key="5">
    <source>
        <dbReference type="EMBL" id="ESO06921.1"/>
    </source>
</evidence>
<dbReference type="EnsemblMetazoa" id="HelroT77223">
    <property type="protein sequence ID" value="HelroP77223"/>
    <property type="gene ID" value="HelroG77223"/>
</dbReference>
<keyword evidence="4" id="KW-1133">Transmembrane helix</keyword>
<dbReference type="SUPFAM" id="SSF50978">
    <property type="entry name" value="WD40 repeat-like"/>
    <property type="match status" value="1"/>
</dbReference>
<dbReference type="InterPro" id="IPR015943">
    <property type="entry name" value="WD40/YVTN_repeat-like_dom_sf"/>
</dbReference>
<feature type="compositionally biased region" description="Basic and acidic residues" evidence="3">
    <location>
        <begin position="170"/>
        <end position="189"/>
    </location>
</feature>
<gene>
    <name evidence="6" type="primary">20215395</name>
    <name evidence="5" type="ORF">HELRODRAFT_77223</name>
</gene>
<reference evidence="5 7" key="2">
    <citation type="journal article" date="2013" name="Nature">
        <title>Insights into bilaterian evolution from three spiralian genomes.</title>
        <authorList>
            <person name="Simakov O."/>
            <person name="Marletaz F."/>
            <person name="Cho S.J."/>
            <person name="Edsinger-Gonzales E."/>
            <person name="Havlak P."/>
            <person name="Hellsten U."/>
            <person name="Kuo D.H."/>
            <person name="Larsson T."/>
            <person name="Lv J."/>
            <person name="Arendt D."/>
            <person name="Savage R."/>
            <person name="Osoegawa K."/>
            <person name="de Jong P."/>
            <person name="Grimwood J."/>
            <person name="Chapman J.A."/>
            <person name="Shapiro H."/>
            <person name="Aerts A."/>
            <person name="Otillar R.P."/>
            <person name="Terry A.Y."/>
            <person name="Boore J.L."/>
            <person name="Grigoriev I.V."/>
            <person name="Lindberg D.R."/>
            <person name="Seaver E.C."/>
            <person name="Weisblat D.A."/>
            <person name="Putnam N.H."/>
            <person name="Rokhsar D.S."/>
        </authorList>
    </citation>
    <scope>NUCLEOTIDE SEQUENCE</scope>
</reference>
<evidence type="ECO:0000256" key="3">
    <source>
        <dbReference type="SAM" id="MobiDB-lite"/>
    </source>
</evidence>
<accession>T1G2U7</accession>
<dbReference type="CTD" id="20215395"/>
<dbReference type="HOGENOM" id="CLU_720762_0_0_1"/>
<evidence type="ECO:0000313" key="6">
    <source>
        <dbReference type="EnsemblMetazoa" id="HelroP77223"/>
    </source>
</evidence>
<dbReference type="KEGG" id="hro:HELRODRAFT_77223"/>
<dbReference type="RefSeq" id="XP_009015017.1">
    <property type="nucleotide sequence ID" value="XM_009016769.1"/>
</dbReference>
<proteinExistence type="predicted"/>
<keyword evidence="1" id="KW-0853">WD repeat</keyword>
<keyword evidence="4" id="KW-0472">Membrane</keyword>
<dbReference type="EMBL" id="AMQM01003712">
    <property type="status" value="NOT_ANNOTATED_CDS"/>
    <property type="molecule type" value="Genomic_DNA"/>
</dbReference>
<organism evidence="6 7">
    <name type="scientific">Helobdella robusta</name>
    <name type="common">Californian leech</name>
    <dbReference type="NCBI Taxonomy" id="6412"/>
    <lineage>
        <taxon>Eukaryota</taxon>
        <taxon>Metazoa</taxon>
        <taxon>Spiralia</taxon>
        <taxon>Lophotrochozoa</taxon>
        <taxon>Annelida</taxon>
        <taxon>Clitellata</taxon>
        <taxon>Hirudinea</taxon>
        <taxon>Rhynchobdellida</taxon>
        <taxon>Glossiphoniidae</taxon>
        <taxon>Helobdella</taxon>
    </lineage>
</organism>
<evidence type="ECO:0000256" key="4">
    <source>
        <dbReference type="SAM" id="Phobius"/>
    </source>
</evidence>
<protein>
    <submittedName>
        <fullName evidence="5 6">Uncharacterized protein</fullName>
    </submittedName>
</protein>
<dbReference type="EMBL" id="KB096275">
    <property type="protein sequence ID" value="ESO06921.1"/>
    <property type="molecule type" value="Genomic_DNA"/>
</dbReference>
<dbReference type="PANTHER" id="PTHR15574:SF39">
    <property type="entry name" value="DDB1- AND CUL4-ASSOCIATED FACTOR 6"/>
    <property type="match status" value="1"/>
</dbReference>
<keyword evidence="2" id="KW-0677">Repeat</keyword>
<evidence type="ECO:0000256" key="1">
    <source>
        <dbReference type="ARBA" id="ARBA00022574"/>
    </source>
</evidence>
<feature type="transmembrane region" description="Helical" evidence="4">
    <location>
        <begin position="340"/>
        <end position="365"/>
    </location>
</feature>
<dbReference type="PANTHER" id="PTHR15574">
    <property type="entry name" value="WD REPEAT DOMAIN-CONTAINING FAMILY"/>
    <property type="match status" value="1"/>
</dbReference>
<dbReference type="GeneID" id="20215395"/>
<reference evidence="7" key="1">
    <citation type="submission" date="2012-12" db="EMBL/GenBank/DDBJ databases">
        <authorList>
            <person name="Hellsten U."/>
            <person name="Grimwood J."/>
            <person name="Chapman J.A."/>
            <person name="Shapiro H."/>
            <person name="Aerts A."/>
            <person name="Otillar R.P."/>
            <person name="Terry A.Y."/>
            <person name="Boore J.L."/>
            <person name="Simakov O."/>
            <person name="Marletaz F."/>
            <person name="Cho S.-J."/>
            <person name="Edsinger-Gonzales E."/>
            <person name="Havlak P."/>
            <person name="Kuo D.-H."/>
            <person name="Larsson T."/>
            <person name="Lv J."/>
            <person name="Arendt D."/>
            <person name="Savage R."/>
            <person name="Osoegawa K."/>
            <person name="de Jong P."/>
            <person name="Lindberg D.R."/>
            <person name="Seaver E.C."/>
            <person name="Weisblat D.A."/>
            <person name="Putnam N.H."/>
            <person name="Grigoriev I.V."/>
            <person name="Rokhsar D.S."/>
        </authorList>
    </citation>
    <scope>NUCLEOTIDE SEQUENCE</scope>
</reference>
<keyword evidence="4" id="KW-0812">Transmembrane</keyword>
<dbReference type="InterPro" id="IPR036322">
    <property type="entry name" value="WD40_repeat_dom_sf"/>
</dbReference>
<dbReference type="InParanoid" id="T1G2U7"/>
<dbReference type="OrthoDB" id="4869960at2759"/>
<name>T1G2U7_HELRO</name>
<evidence type="ECO:0000256" key="2">
    <source>
        <dbReference type="ARBA" id="ARBA00022737"/>
    </source>
</evidence>
<keyword evidence="7" id="KW-1185">Reference proteome</keyword>